<name>A0A2V3U4V3_9HYPH</name>
<dbReference type="GO" id="GO:0022857">
    <property type="term" value="F:transmembrane transporter activity"/>
    <property type="evidence" value="ECO:0007669"/>
    <property type="project" value="InterPro"/>
</dbReference>
<evidence type="ECO:0000313" key="7">
    <source>
        <dbReference type="Proteomes" id="UP000248021"/>
    </source>
</evidence>
<dbReference type="PROSITE" id="PS00211">
    <property type="entry name" value="ABC_TRANSPORTER_1"/>
    <property type="match status" value="1"/>
</dbReference>
<keyword evidence="4 6" id="KW-0067">ATP-binding</keyword>
<evidence type="ECO:0000259" key="5">
    <source>
        <dbReference type="PROSITE" id="PS50893"/>
    </source>
</evidence>
<sequence>MAGYASCRLDIDGIRKTYAGGVVAVDDISLTVEKGEVLALLGPSGCGKTTLLQSIAGFVTPDRGDIALDGQSILTVAPERRRTAMMFQHYALFPHMSVRDNIGFGLKMMKVAKPEAVRRIDDVLRLVRIEALAERMPSQLSGGQRQRVALARAVVTEPRMLLLDEPLGALDQNLREEMQSELRKLQQRLGLTTVMVTHDQREAIVLSDRIAVMHDGKVEQIGTARDIYDHPCTCYVANFTGVENLLPAERGAEGVVILAGVAIEGIVDPGLAARKGAVTLAVRSEAISLSPGVSHGAIPATVTFVQMLGASMRYEVELDDGTRLVVAEVRRETAPYSVGDKVSARFAANRCSILEA</sequence>
<dbReference type="Proteomes" id="UP000248021">
    <property type="component" value="Unassembled WGS sequence"/>
</dbReference>
<dbReference type="Gene3D" id="3.40.50.300">
    <property type="entry name" value="P-loop containing nucleotide triphosphate hydrolases"/>
    <property type="match status" value="1"/>
</dbReference>
<dbReference type="PANTHER" id="PTHR42781:SF4">
    <property type="entry name" value="SPERMIDINE_PUTRESCINE IMPORT ATP-BINDING PROTEIN POTA"/>
    <property type="match status" value="1"/>
</dbReference>
<accession>A0A2V3U4V3</accession>
<dbReference type="RefSeq" id="WP_110375184.1">
    <property type="nucleotide sequence ID" value="NZ_JAHBRY010000001.1"/>
</dbReference>
<dbReference type="PROSITE" id="PS50893">
    <property type="entry name" value="ABC_TRANSPORTER_2"/>
    <property type="match status" value="1"/>
</dbReference>
<keyword evidence="7" id="KW-1185">Reference proteome</keyword>
<dbReference type="InterPro" id="IPR003593">
    <property type="entry name" value="AAA+_ATPase"/>
</dbReference>
<dbReference type="GO" id="GO:0043190">
    <property type="term" value="C:ATP-binding cassette (ABC) transporter complex"/>
    <property type="evidence" value="ECO:0007669"/>
    <property type="project" value="InterPro"/>
</dbReference>
<evidence type="ECO:0000256" key="3">
    <source>
        <dbReference type="ARBA" id="ARBA00022741"/>
    </source>
</evidence>
<dbReference type="Pfam" id="PF00005">
    <property type="entry name" value="ABC_tran"/>
    <property type="match status" value="1"/>
</dbReference>
<gene>
    <name evidence="6" type="ORF">C7450_10617</name>
</gene>
<evidence type="ECO:0000256" key="4">
    <source>
        <dbReference type="ARBA" id="ARBA00022840"/>
    </source>
</evidence>
<keyword evidence="3" id="KW-0547">Nucleotide-binding</keyword>
<dbReference type="GO" id="GO:0016887">
    <property type="term" value="F:ATP hydrolysis activity"/>
    <property type="evidence" value="ECO:0007669"/>
    <property type="project" value="InterPro"/>
</dbReference>
<dbReference type="SMART" id="SM00382">
    <property type="entry name" value="AAA"/>
    <property type="match status" value="1"/>
</dbReference>
<dbReference type="AlphaFoldDB" id="A0A2V3U4V3"/>
<protein>
    <submittedName>
        <fullName evidence="6">Putative spermidine/putrescine transport system ATP-binding protein</fullName>
    </submittedName>
</protein>
<evidence type="ECO:0000256" key="2">
    <source>
        <dbReference type="ARBA" id="ARBA00022448"/>
    </source>
</evidence>
<reference evidence="6 7" key="1">
    <citation type="submission" date="2018-05" db="EMBL/GenBank/DDBJ databases">
        <title>Genomic Encyclopedia of Type Strains, Phase IV (KMG-IV): sequencing the most valuable type-strain genomes for metagenomic binning, comparative biology and taxonomic classification.</title>
        <authorList>
            <person name="Goeker M."/>
        </authorList>
    </citation>
    <scope>NUCLEOTIDE SEQUENCE [LARGE SCALE GENOMIC DNA]</scope>
    <source>
        <strain evidence="6 7">DSM 6462</strain>
    </source>
</reference>
<comment type="similarity">
    <text evidence="1">Belongs to the ABC transporter superfamily.</text>
</comment>
<dbReference type="InterPro" id="IPR013611">
    <property type="entry name" value="Transp-assoc_OB_typ2"/>
</dbReference>
<comment type="caution">
    <text evidence="6">The sequence shown here is derived from an EMBL/GenBank/DDBJ whole genome shotgun (WGS) entry which is preliminary data.</text>
</comment>
<dbReference type="InterPro" id="IPR003439">
    <property type="entry name" value="ABC_transporter-like_ATP-bd"/>
</dbReference>
<dbReference type="GO" id="GO:0015847">
    <property type="term" value="P:putrescine transport"/>
    <property type="evidence" value="ECO:0007669"/>
    <property type="project" value="UniProtKB-ARBA"/>
</dbReference>
<evidence type="ECO:0000313" key="6">
    <source>
        <dbReference type="EMBL" id="PXW57845.1"/>
    </source>
</evidence>
<dbReference type="OrthoDB" id="9802264at2"/>
<dbReference type="GO" id="GO:0005524">
    <property type="term" value="F:ATP binding"/>
    <property type="evidence" value="ECO:0007669"/>
    <property type="project" value="UniProtKB-KW"/>
</dbReference>
<dbReference type="SUPFAM" id="SSF50331">
    <property type="entry name" value="MOP-like"/>
    <property type="match status" value="1"/>
</dbReference>
<dbReference type="SUPFAM" id="SSF52540">
    <property type="entry name" value="P-loop containing nucleoside triphosphate hydrolases"/>
    <property type="match status" value="1"/>
</dbReference>
<dbReference type="FunFam" id="3.40.50.300:FF:000133">
    <property type="entry name" value="Spermidine/putrescine import ATP-binding protein PotA"/>
    <property type="match status" value="1"/>
</dbReference>
<dbReference type="InterPro" id="IPR017871">
    <property type="entry name" value="ABC_transporter-like_CS"/>
</dbReference>
<proteinExistence type="inferred from homology"/>
<organism evidence="6 7">
    <name type="scientific">Chelatococcus asaccharovorans</name>
    <dbReference type="NCBI Taxonomy" id="28210"/>
    <lineage>
        <taxon>Bacteria</taxon>
        <taxon>Pseudomonadati</taxon>
        <taxon>Pseudomonadota</taxon>
        <taxon>Alphaproteobacteria</taxon>
        <taxon>Hyphomicrobiales</taxon>
        <taxon>Chelatococcaceae</taxon>
        <taxon>Chelatococcus</taxon>
    </lineage>
</organism>
<keyword evidence="2" id="KW-0813">Transport</keyword>
<dbReference type="InterPro" id="IPR008995">
    <property type="entry name" value="Mo/tungstate-bd_C_term_dom"/>
</dbReference>
<feature type="domain" description="ABC transporter" evidence="5">
    <location>
        <begin position="9"/>
        <end position="240"/>
    </location>
</feature>
<evidence type="ECO:0000256" key="1">
    <source>
        <dbReference type="ARBA" id="ARBA00005417"/>
    </source>
</evidence>
<dbReference type="InterPro" id="IPR027417">
    <property type="entry name" value="P-loop_NTPase"/>
</dbReference>
<dbReference type="Pfam" id="PF08402">
    <property type="entry name" value="TOBE_2"/>
    <property type="match status" value="1"/>
</dbReference>
<dbReference type="EMBL" id="QJJK01000006">
    <property type="protein sequence ID" value="PXW57845.1"/>
    <property type="molecule type" value="Genomic_DNA"/>
</dbReference>
<dbReference type="PANTHER" id="PTHR42781">
    <property type="entry name" value="SPERMIDINE/PUTRESCINE IMPORT ATP-BINDING PROTEIN POTA"/>
    <property type="match status" value="1"/>
</dbReference>
<dbReference type="InterPro" id="IPR050093">
    <property type="entry name" value="ABC_SmlMolc_Importer"/>
</dbReference>